<organism evidence="1">
    <name type="scientific">Bracon brevicornis</name>
    <dbReference type="NCBI Taxonomy" id="1563983"/>
    <lineage>
        <taxon>Eukaryota</taxon>
        <taxon>Metazoa</taxon>
        <taxon>Ecdysozoa</taxon>
        <taxon>Arthropoda</taxon>
        <taxon>Hexapoda</taxon>
        <taxon>Insecta</taxon>
        <taxon>Pterygota</taxon>
        <taxon>Neoptera</taxon>
        <taxon>Endopterygota</taxon>
        <taxon>Hymenoptera</taxon>
        <taxon>Apocrita</taxon>
        <taxon>Ichneumonoidea</taxon>
        <taxon>Braconidae</taxon>
        <taxon>Braconinae</taxon>
        <taxon>Bracon</taxon>
    </lineage>
</organism>
<proteinExistence type="predicted"/>
<gene>
    <name evidence="1" type="ORF">BBRV_LOCUS52781</name>
</gene>
<dbReference type="PANTHER" id="PTHR11439:SF483">
    <property type="entry name" value="PEPTIDE SYNTHASE GLIP-LIKE, PUTATIVE (AFU_ORTHOLOGUE AFUA_3G12920)-RELATED"/>
    <property type="match status" value="1"/>
</dbReference>
<protein>
    <recommendedName>
        <fullName evidence="2">Reverse transcriptase Ty1/copia-type domain-containing protein</fullName>
    </recommendedName>
</protein>
<evidence type="ECO:0008006" key="2">
    <source>
        <dbReference type="Google" id="ProtNLM"/>
    </source>
</evidence>
<dbReference type="PANTHER" id="PTHR11439">
    <property type="entry name" value="GAG-POL-RELATED RETROTRANSPOSON"/>
    <property type="match status" value="1"/>
</dbReference>
<dbReference type="AlphaFoldDB" id="A0A6V7JGQ0"/>
<name>A0A6V7JGQ0_9HYME</name>
<accession>A0A6V7JGQ0</accession>
<reference evidence="1" key="1">
    <citation type="submission" date="2020-07" db="EMBL/GenBank/DDBJ databases">
        <authorList>
            <person name="Ferguson B K."/>
        </authorList>
    </citation>
    <scope>NUCLEOTIDE SEQUENCE</scope>
    <source>
        <strain evidence="1">L06</strain>
    </source>
</reference>
<sequence>MEQIPYRQLAGGLIHLANATRPDIHFAANLLSCFCSDSGSTHWKAAKRVHRYLKGTANLGISYVKQSQCMRCFVGADWAGDTDKRKSSRGYLLLSAAGPMSWATKKQKSVASSIMEAEHMGLSEVTKEVIHMRRLINSMGFGKLVENRTVIFCENQSAIHLSKNFVYHGRSKHIHTRYHFTREAQHNNLIEI</sequence>
<dbReference type="EMBL" id="CADCXW020000017">
    <property type="protein sequence ID" value="CAD1551467.1"/>
    <property type="molecule type" value="Genomic_DNA"/>
</dbReference>
<dbReference type="CDD" id="cd09272">
    <property type="entry name" value="RNase_HI_RT_Ty1"/>
    <property type="match status" value="1"/>
</dbReference>
<evidence type="ECO:0000313" key="1">
    <source>
        <dbReference type="EMBL" id="CAD1551467.1"/>
    </source>
</evidence>